<evidence type="ECO:0000313" key="5">
    <source>
        <dbReference type="Proteomes" id="UP001597094"/>
    </source>
</evidence>
<dbReference type="SUPFAM" id="SSF56601">
    <property type="entry name" value="beta-lactamase/transpeptidase-like"/>
    <property type="match status" value="1"/>
</dbReference>
<dbReference type="Proteomes" id="UP001597094">
    <property type="component" value="Unassembled WGS sequence"/>
</dbReference>
<keyword evidence="4" id="KW-0121">Carboxypeptidase</keyword>
<comment type="similarity">
    <text evidence="1">Belongs to the peptidase S13 family.</text>
</comment>
<dbReference type="PANTHER" id="PTHR30023:SF0">
    <property type="entry name" value="PENICILLIN-SENSITIVE CARBOXYPEPTIDASE A"/>
    <property type="match status" value="1"/>
</dbReference>
<keyword evidence="3" id="KW-0732">Signal</keyword>
<name>A0ABW3SMM7_9BACT</name>
<dbReference type="PANTHER" id="PTHR30023">
    <property type="entry name" value="D-ALANYL-D-ALANINE CARBOXYPEPTIDASE"/>
    <property type="match status" value="1"/>
</dbReference>
<comment type="caution">
    <text evidence="4">The sequence shown here is derived from an EMBL/GenBank/DDBJ whole genome shotgun (WGS) entry which is preliminary data.</text>
</comment>
<sequence length="465" mass="50717">MKNLLAKAFLLLLLVLVQFAALSQAVPDKLNAAFQAFQNDPQLRHAIASLYVVDAKTGQVVFDKNGMIGLAPASTLKVITSVSAYELLGDGYTYQTKMAYQKTNDGALLLLLPGGDPTFGSWRWKSTTEEVALQDAALAIRNLGIKTIKKVRVDNSGWNEETVPDGWIWQDVGNYYGAGPSKLNWRENQYDVILKSGSQLGSAVSIVKTVPALYGYTLRSELSAASAGTGDNAFIYFPLNAQSAVIRGTIPVNENSFKISGALPSPAHQFAGSLSDALQRMGVQSPKSITVREQSKSELGSFTTFHTITSPPLDSIVYWFNRKSINLYGEALLKTMAFKHSGSGSTDKGVALLQNYWSKRGVPETELSIVDGSGLSPLNRVTTHAQVSILQHARKQPWFDGFYTSLPVYNGIKMKSGTIRGVKGYTGYHTGKDGKTYTFSFLVNNYNGSSSALVKKMYKVLDELK</sequence>
<feature type="signal peptide" evidence="3">
    <location>
        <begin position="1"/>
        <end position="20"/>
    </location>
</feature>
<dbReference type="NCBIfam" id="TIGR00666">
    <property type="entry name" value="PBP4"/>
    <property type="match status" value="1"/>
</dbReference>
<keyword evidence="4" id="KW-0645">Protease</keyword>
<dbReference type="PRINTS" id="PR00922">
    <property type="entry name" value="DADACBPTASE3"/>
</dbReference>
<reference evidence="5" key="1">
    <citation type="journal article" date="2019" name="Int. J. Syst. Evol. Microbiol.">
        <title>The Global Catalogue of Microorganisms (GCM) 10K type strain sequencing project: providing services to taxonomists for standard genome sequencing and annotation.</title>
        <authorList>
            <consortium name="The Broad Institute Genomics Platform"/>
            <consortium name="The Broad Institute Genome Sequencing Center for Infectious Disease"/>
            <person name="Wu L."/>
            <person name="Ma J."/>
        </authorList>
    </citation>
    <scope>NUCLEOTIDE SEQUENCE [LARGE SCALE GENOMIC DNA]</scope>
    <source>
        <strain evidence="5">JCM 31319</strain>
    </source>
</reference>
<dbReference type="Pfam" id="PF02113">
    <property type="entry name" value="Peptidase_S13"/>
    <property type="match status" value="1"/>
</dbReference>
<evidence type="ECO:0000256" key="3">
    <source>
        <dbReference type="SAM" id="SignalP"/>
    </source>
</evidence>
<proteinExistence type="inferred from homology"/>
<organism evidence="4 5">
    <name type="scientific">Pontibacter rugosus</name>
    <dbReference type="NCBI Taxonomy" id="1745966"/>
    <lineage>
        <taxon>Bacteria</taxon>
        <taxon>Pseudomonadati</taxon>
        <taxon>Bacteroidota</taxon>
        <taxon>Cytophagia</taxon>
        <taxon>Cytophagales</taxon>
        <taxon>Hymenobacteraceae</taxon>
        <taxon>Pontibacter</taxon>
    </lineage>
</organism>
<evidence type="ECO:0000256" key="1">
    <source>
        <dbReference type="ARBA" id="ARBA00006096"/>
    </source>
</evidence>
<dbReference type="GO" id="GO:0009002">
    <property type="term" value="F:serine-type D-Ala-D-Ala carboxypeptidase activity"/>
    <property type="evidence" value="ECO:0007669"/>
    <property type="project" value="UniProtKB-EC"/>
</dbReference>
<keyword evidence="2 4" id="KW-0378">Hydrolase</keyword>
<accession>A0ABW3SMM7</accession>
<dbReference type="InterPro" id="IPR000667">
    <property type="entry name" value="Peptidase_S13"/>
</dbReference>
<gene>
    <name evidence="4" type="primary">dacB</name>
    <name evidence="4" type="ORF">ACFQ2O_05805</name>
</gene>
<feature type="chain" id="PRO_5046479524" evidence="3">
    <location>
        <begin position="21"/>
        <end position="465"/>
    </location>
</feature>
<evidence type="ECO:0000313" key="4">
    <source>
        <dbReference type="EMBL" id="MFD1185717.1"/>
    </source>
</evidence>
<protein>
    <submittedName>
        <fullName evidence="4">D-alanyl-D-alanine carboxypeptidase/D-alanyl-D-alanine-endopeptidase</fullName>
        <ecNumber evidence="4">3.4.16.4</ecNumber>
    </submittedName>
</protein>
<keyword evidence="5" id="KW-1185">Reference proteome</keyword>
<dbReference type="EC" id="3.4.16.4" evidence="4"/>
<dbReference type="RefSeq" id="WP_377523830.1">
    <property type="nucleotide sequence ID" value="NZ_JBHTLD010000034.1"/>
</dbReference>
<dbReference type="EMBL" id="JBHTLD010000034">
    <property type="protein sequence ID" value="MFD1185717.1"/>
    <property type="molecule type" value="Genomic_DNA"/>
</dbReference>
<evidence type="ECO:0000256" key="2">
    <source>
        <dbReference type="ARBA" id="ARBA00022801"/>
    </source>
</evidence>
<dbReference type="Gene3D" id="3.40.710.10">
    <property type="entry name" value="DD-peptidase/beta-lactamase superfamily"/>
    <property type="match status" value="2"/>
</dbReference>
<dbReference type="InterPro" id="IPR012338">
    <property type="entry name" value="Beta-lactam/transpept-like"/>
</dbReference>